<evidence type="ECO:0000256" key="5">
    <source>
        <dbReference type="RuleBase" id="RU004379"/>
    </source>
</evidence>
<evidence type="ECO:0000313" key="7">
    <source>
        <dbReference type="WBParaSite" id="PgB01_g231_t01"/>
    </source>
</evidence>
<dbReference type="PANTHER" id="PTHR23291:SF50">
    <property type="entry name" value="PROTEIN LIFEGUARD 4"/>
    <property type="match status" value="1"/>
</dbReference>
<accession>A0A914ZE90</accession>
<dbReference type="GO" id="GO:0016020">
    <property type="term" value="C:membrane"/>
    <property type="evidence" value="ECO:0007669"/>
    <property type="project" value="UniProtKB-SubCell"/>
</dbReference>
<feature type="transmembrane region" description="Helical" evidence="5">
    <location>
        <begin position="213"/>
        <end position="231"/>
    </location>
</feature>
<evidence type="ECO:0000256" key="4">
    <source>
        <dbReference type="ARBA" id="ARBA00023136"/>
    </source>
</evidence>
<reference evidence="7" key="1">
    <citation type="submission" date="2022-11" db="UniProtKB">
        <authorList>
            <consortium name="WormBaseParasite"/>
        </authorList>
    </citation>
    <scope>IDENTIFICATION</scope>
</reference>
<comment type="similarity">
    <text evidence="5">Belongs to the BI1 family.</text>
</comment>
<dbReference type="InterPro" id="IPR006214">
    <property type="entry name" value="Bax_inhibitor_1-related"/>
</dbReference>
<dbReference type="GO" id="GO:0043066">
    <property type="term" value="P:negative regulation of apoptotic process"/>
    <property type="evidence" value="ECO:0007669"/>
    <property type="project" value="TreeGrafter"/>
</dbReference>
<dbReference type="Pfam" id="PF01027">
    <property type="entry name" value="Bax1-I"/>
    <property type="match status" value="1"/>
</dbReference>
<dbReference type="AlphaFoldDB" id="A0A914ZE90"/>
<feature type="transmembrane region" description="Helical" evidence="5">
    <location>
        <begin position="71"/>
        <end position="92"/>
    </location>
</feature>
<keyword evidence="4 5" id="KW-0472">Membrane</keyword>
<feature type="transmembrane region" description="Helical" evidence="5">
    <location>
        <begin position="131"/>
        <end position="152"/>
    </location>
</feature>
<proteinExistence type="inferred from homology"/>
<feature type="transmembrane region" description="Helical" evidence="5">
    <location>
        <begin position="104"/>
        <end position="124"/>
    </location>
</feature>
<evidence type="ECO:0000256" key="2">
    <source>
        <dbReference type="ARBA" id="ARBA00022692"/>
    </source>
</evidence>
<protein>
    <submittedName>
        <fullName evidence="7">Transmembrane BAX inhibitor motif-containing protein 4</fullName>
    </submittedName>
</protein>
<sequence length="271" mass="30678">MATIPLMIDQDVESGRLPTYEEAVNARQGKTAPLRSIRHAFFRNDFGKEAASMSTVAYANISIRLGFLRKVLGILTVQLLLTTVCSVILYLIPTFRYFLQMMPWLVLLLVFSSVMLLFAVYVNAHIVPLNYLLLAAWTCCQSVAVGFVVSFYDAEMVMEAVGLTAVVVFGLFAYALQSKRDFQKHWAALFCFSMIFITASFLQLFIQSPPFDLAMAIGGAILFSVYLIFDMDRIMHHCSPEDYIDACISVYLDIINLFLRILQIISEMNRH</sequence>
<dbReference type="PANTHER" id="PTHR23291">
    <property type="entry name" value="BAX INHIBITOR-RELATED"/>
    <property type="match status" value="1"/>
</dbReference>
<keyword evidence="3 5" id="KW-1133">Transmembrane helix</keyword>
<comment type="subcellular location">
    <subcellularLocation>
        <location evidence="1">Membrane</location>
        <topology evidence="1">Multi-pass membrane protein</topology>
    </subcellularLocation>
</comment>
<organism evidence="6 7">
    <name type="scientific">Parascaris univalens</name>
    <name type="common">Nematode worm</name>
    <dbReference type="NCBI Taxonomy" id="6257"/>
    <lineage>
        <taxon>Eukaryota</taxon>
        <taxon>Metazoa</taxon>
        <taxon>Ecdysozoa</taxon>
        <taxon>Nematoda</taxon>
        <taxon>Chromadorea</taxon>
        <taxon>Rhabditida</taxon>
        <taxon>Spirurina</taxon>
        <taxon>Ascaridomorpha</taxon>
        <taxon>Ascaridoidea</taxon>
        <taxon>Ascarididae</taxon>
        <taxon>Parascaris</taxon>
    </lineage>
</organism>
<feature type="transmembrane region" description="Helical" evidence="5">
    <location>
        <begin position="188"/>
        <end position="207"/>
    </location>
</feature>
<evidence type="ECO:0000313" key="6">
    <source>
        <dbReference type="Proteomes" id="UP000887569"/>
    </source>
</evidence>
<evidence type="ECO:0000256" key="1">
    <source>
        <dbReference type="ARBA" id="ARBA00004141"/>
    </source>
</evidence>
<keyword evidence="6" id="KW-1185">Reference proteome</keyword>
<dbReference type="WBParaSite" id="PgB01_g231_t01">
    <property type="protein sequence ID" value="PgB01_g231_t01"/>
    <property type="gene ID" value="PgB01_g231"/>
</dbReference>
<dbReference type="CDD" id="cd10429">
    <property type="entry name" value="GAAP_like"/>
    <property type="match status" value="1"/>
</dbReference>
<name>A0A914ZE90_PARUN</name>
<keyword evidence="2 5" id="KW-0812">Transmembrane</keyword>
<feature type="transmembrane region" description="Helical" evidence="5">
    <location>
        <begin position="158"/>
        <end position="176"/>
    </location>
</feature>
<evidence type="ECO:0000256" key="3">
    <source>
        <dbReference type="ARBA" id="ARBA00022989"/>
    </source>
</evidence>
<dbReference type="Proteomes" id="UP000887569">
    <property type="component" value="Unplaced"/>
</dbReference>